<name>A0ABQ9DDT7_9PASS</name>
<evidence type="ECO:0000313" key="1">
    <source>
        <dbReference type="EMBL" id="KAJ7420050.1"/>
    </source>
</evidence>
<organism evidence="1 2">
    <name type="scientific">Willisornis vidua</name>
    <name type="common">Xingu scale-backed antbird</name>
    <dbReference type="NCBI Taxonomy" id="1566151"/>
    <lineage>
        <taxon>Eukaryota</taxon>
        <taxon>Metazoa</taxon>
        <taxon>Chordata</taxon>
        <taxon>Craniata</taxon>
        <taxon>Vertebrata</taxon>
        <taxon>Euteleostomi</taxon>
        <taxon>Archelosauria</taxon>
        <taxon>Archosauria</taxon>
        <taxon>Dinosauria</taxon>
        <taxon>Saurischia</taxon>
        <taxon>Theropoda</taxon>
        <taxon>Coelurosauria</taxon>
        <taxon>Aves</taxon>
        <taxon>Neognathae</taxon>
        <taxon>Neoaves</taxon>
        <taxon>Telluraves</taxon>
        <taxon>Australaves</taxon>
        <taxon>Passeriformes</taxon>
        <taxon>Thamnophilidae</taxon>
        <taxon>Willisornis</taxon>
    </lineage>
</organism>
<dbReference type="EMBL" id="WHWB01033415">
    <property type="protein sequence ID" value="KAJ7420050.1"/>
    <property type="molecule type" value="Genomic_DNA"/>
</dbReference>
<evidence type="ECO:0000313" key="2">
    <source>
        <dbReference type="Proteomes" id="UP001145742"/>
    </source>
</evidence>
<protein>
    <submittedName>
        <fullName evidence="1">Uncharacterized protein</fullName>
    </submittedName>
</protein>
<dbReference type="Proteomes" id="UP001145742">
    <property type="component" value="Unassembled WGS sequence"/>
</dbReference>
<accession>A0ABQ9DDT7</accession>
<proteinExistence type="predicted"/>
<comment type="caution">
    <text evidence="1">The sequence shown here is derived from an EMBL/GenBank/DDBJ whole genome shotgun (WGS) entry which is preliminary data.</text>
</comment>
<keyword evidence="2" id="KW-1185">Reference proteome</keyword>
<sequence length="205" mass="21142">MEDEVVPASTMACPCVEGVEVGRAADISVLTPRVGERLASTVSVAQEMPEVEATGLGLAGLCVMSSAVPAANGTLVMPAVDRVENTSAMGGWDVVAKCSSVVLLVLLCCGLGVTAVELSREDEEWLVTAELGPRGMEEAPPLTVAMPVAVMPDPVEMGGLIPSLLTDTPRELQSPVSIVGSVSVLSSPPTIFIVEGDRKDVSRGE</sequence>
<gene>
    <name evidence="1" type="ORF">WISP_50671</name>
</gene>
<reference evidence="1" key="1">
    <citation type="submission" date="2019-10" db="EMBL/GenBank/DDBJ databases">
        <authorList>
            <person name="Soares A.E.R."/>
            <person name="Aleixo A."/>
            <person name="Schneider P."/>
            <person name="Miyaki C.Y."/>
            <person name="Schneider M.P."/>
            <person name="Mello C."/>
            <person name="Vasconcelos A.T.R."/>
        </authorList>
    </citation>
    <scope>NUCLEOTIDE SEQUENCE</scope>
    <source>
        <tissue evidence="1">Muscle</tissue>
    </source>
</reference>